<feature type="region of interest" description="Disordered" evidence="1">
    <location>
        <begin position="112"/>
        <end position="134"/>
    </location>
</feature>
<organism evidence="3 4">
    <name type="scientific">Slackia equolifaciens</name>
    <dbReference type="NCBI Taxonomy" id="498718"/>
    <lineage>
        <taxon>Bacteria</taxon>
        <taxon>Bacillati</taxon>
        <taxon>Actinomycetota</taxon>
        <taxon>Coriobacteriia</taxon>
        <taxon>Eggerthellales</taxon>
        <taxon>Eggerthellaceae</taxon>
        <taxon>Slackia</taxon>
    </lineage>
</organism>
<name>A0A3N0AT16_9ACTN</name>
<evidence type="ECO:0000256" key="2">
    <source>
        <dbReference type="SAM" id="Phobius"/>
    </source>
</evidence>
<keyword evidence="2" id="KW-1133">Transmembrane helix</keyword>
<keyword evidence="2" id="KW-0812">Transmembrane</keyword>
<sequence length="324" mass="34291">MAKHAKHAKQASDIETEESIIEVEPTDVQPGEPDDAFEVIDGPSLATGQSPDFVAPAADMHKRKSRRMRIALIIVSVVLVALIGALIYFAFTLINEASDVAYQTASRSDAQTESPAALASDAQDASGQDHGDVPALASLLGKTTDDAVAEVGRGATITSEKDITEETGEGDDKKTEVVGTSVTVALADETTDNSGNTPTLYLDCDKDGAITRVGYSTSVSSLNYADMSFADIVQEGHIIENLLTDAGLPTDDGSIEMPAVEEYRTYADDGTTIVQEAYTFSGTSTATDGSEHDWTCRLSYDYSAANVSGNLADTIKLVQLYINA</sequence>
<feature type="transmembrane region" description="Helical" evidence="2">
    <location>
        <begin position="70"/>
        <end position="91"/>
    </location>
</feature>
<proteinExistence type="predicted"/>
<dbReference type="Proteomes" id="UP000269591">
    <property type="component" value="Unassembled WGS sequence"/>
</dbReference>
<evidence type="ECO:0008006" key="5">
    <source>
        <dbReference type="Google" id="ProtNLM"/>
    </source>
</evidence>
<evidence type="ECO:0000313" key="4">
    <source>
        <dbReference type="Proteomes" id="UP000269591"/>
    </source>
</evidence>
<dbReference type="EMBL" id="QIBX01000021">
    <property type="protein sequence ID" value="RNL38003.1"/>
    <property type="molecule type" value="Genomic_DNA"/>
</dbReference>
<feature type="region of interest" description="Disordered" evidence="1">
    <location>
        <begin position="1"/>
        <end position="52"/>
    </location>
</feature>
<keyword evidence="2" id="KW-0472">Membrane</keyword>
<feature type="compositionally biased region" description="Acidic residues" evidence="1">
    <location>
        <begin position="14"/>
        <end position="25"/>
    </location>
</feature>
<dbReference type="AlphaFoldDB" id="A0A3N0AT16"/>
<keyword evidence="4" id="KW-1185">Reference proteome</keyword>
<comment type="caution">
    <text evidence="3">The sequence shown here is derived from an EMBL/GenBank/DDBJ whole genome shotgun (WGS) entry which is preliminary data.</text>
</comment>
<protein>
    <recommendedName>
        <fullName evidence="5">Histone-lysine N-methyltransferase</fullName>
    </recommendedName>
</protein>
<evidence type="ECO:0000313" key="3">
    <source>
        <dbReference type="EMBL" id="RNL38003.1"/>
    </source>
</evidence>
<evidence type="ECO:0000256" key="1">
    <source>
        <dbReference type="SAM" id="MobiDB-lite"/>
    </source>
</evidence>
<accession>A0A3N0AT16</accession>
<gene>
    <name evidence="3" type="ORF">DMP06_09945</name>
</gene>
<reference evidence="4" key="1">
    <citation type="submission" date="2018-05" db="EMBL/GenBank/DDBJ databases">
        <title>Genome Sequencing of selected type strains of the family Eggerthellaceae.</title>
        <authorList>
            <person name="Danylec N."/>
            <person name="Stoll D.A."/>
            <person name="Doetsch A."/>
            <person name="Huch M."/>
        </authorList>
    </citation>
    <scope>NUCLEOTIDE SEQUENCE [LARGE SCALE GENOMIC DNA]</scope>
    <source>
        <strain evidence="4">DSM 24851</strain>
    </source>
</reference>
<dbReference type="OrthoDB" id="3177564at2"/>
<dbReference type="RefSeq" id="WP_123209582.1">
    <property type="nucleotide sequence ID" value="NZ_JBHTHO010000019.1"/>
</dbReference>